<dbReference type="Proteomes" id="UP000521872">
    <property type="component" value="Unassembled WGS sequence"/>
</dbReference>
<organism evidence="13 14">
    <name type="scientific">Agrocybe pediades</name>
    <dbReference type="NCBI Taxonomy" id="84607"/>
    <lineage>
        <taxon>Eukaryota</taxon>
        <taxon>Fungi</taxon>
        <taxon>Dikarya</taxon>
        <taxon>Basidiomycota</taxon>
        <taxon>Agaricomycotina</taxon>
        <taxon>Agaricomycetes</taxon>
        <taxon>Agaricomycetidae</taxon>
        <taxon>Agaricales</taxon>
        <taxon>Agaricineae</taxon>
        <taxon>Strophariaceae</taxon>
        <taxon>Agrocybe</taxon>
    </lineage>
</organism>
<reference evidence="13 14" key="1">
    <citation type="submission" date="2019-12" db="EMBL/GenBank/DDBJ databases">
        <authorList>
            <person name="Floudas D."/>
            <person name="Bentzer J."/>
            <person name="Ahren D."/>
            <person name="Johansson T."/>
            <person name="Persson P."/>
            <person name="Tunlid A."/>
        </authorList>
    </citation>
    <scope>NUCLEOTIDE SEQUENCE [LARGE SCALE GENOMIC DNA]</scope>
    <source>
        <strain evidence="13 14">CBS 102.39</strain>
    </source>
</reference>
<dbReference type="InterPro" id="IPR004113">
    <property type="entry name" value="FAD-bd_oxidored_4_C"/>
</dbReference>
<sequence>MPFKPASSAFRSTLSRTQHHTWTLSRKTPILTSSVLTISLGQANTRRIIHSCALDRRGGYAVNGQPTTTGPARNYSTNASGPQPRSKFSNPSVIILAIGSALCGFAIAQLPVFSGDSVAQNVNAKEAKPQFATPEEMEQAITELKKTFGQEGDNGKVSTDPDDLHDHGFSENDHHPGMNHSVVVYPVSTEDVVQIVKIATKYRAPITAYSGATSLEGQYRGHATGGICVDMMNMDKIIAIHEKDGDLVCQPGARWMDINETLKEQGIPLFFPIDPAPGATIGGMLSTGCSGSTFSSSSPLHNVSHHESNHASPNTANAVRYGTAKGEWFLNATVVLPSGEVIKTRRRSRKSSAGFDTTKLFIGAEGTLGIVTEGIPLPLPHLTIRLAPVLPTTVAVVHFPNVQKATEAVMDVMQAGVGIQCVELVDDVFMSAINKYGISSSSSSSPQSTPYPERDSLFFKFQGPTPSSLAESASITQRIVERHGGEGFRLARDENEADALWSDRKNAHYAGLALVEGAKGWPTDVCVPVSNLPLLIHQTKADIARTGLVSTIVGHVGDGNFHALILFRTEEEMKVAKELVSRMVRRAIELDGTCTGEHGVGIGKKQYLVEELGEGTVGLMKSIKNMLDPLGIFNPGKLYPDDEPPVREDKEERKS</sequence>
<evidence type="ECO:0000256" key="3">
    <source>
        <dbReference type="ARBA" id="ARBA00008000"/>
    </source>
</evidence>
<dbReference type="Pfam" id="PF01565">
    <property type="entry name" value="FAD_binding_4"/>
    <property type="match status" value="1"/>
</dbReference>
<accession>A0A8H4VPN8</accession>
<dbReference type="SUPFAM" id="SSF56176">
    <property type="entry name" value="FAD-binding/transporter-associated domain-like"/>
    <property type="match status" value="1"/>
</dbReference>
<keyword evidence="5" id="KW-0274">FAD</keyword>
<dbReference type="GO" id="GO:1903457">
    <property type="term" value="P:lactate catabolic process"/>
    <property type="evidence" value="ECO:0007669"/>
    <property type="project" value="TreeGrafter"/>
</dbReference>
<protein>
    <recommendedName>
        <fullName evidence="9">D-lactate dehydrogenase (cytochrome)</fullName>
        <ecNumber evidence="9">1.1.2.4</ecNumber>
    </recommendedName>
</protein>
<keyword evidence="6" id="KW-0809">Transit peptide</keyword>
<dbReference type="PROSITE" id="PS51387">
    <property type="entry name" value="FAD_PCMH"/>
    <property type="match status" value="1"/>
</dbReference>
<feature type="compositionally biased region" description="Polar residues" evidence="11">
    <location>
        <begin position="64"/>
        <end position="86"/>
    </location>
</feature>
<evidence type="ECO:0000256" key="6">
    <source>
        <dbReference type="ARBA" id="ARBA00022946"/>
    </source>
</evidence>
<dbReference type="GO" id="GO:0005739">
    <property type="term" value="C:mitochondrion"/>
    <property type="evidence" value="ECO:0007669"/>
    <property type="project" value="UniProtKB-SubCell"/>
</dbReference>
<dbReference type="FunFam" id="1.10.45.10:FF:000001">
    <property type="entry name" value="D-lactate dehydrogenase mitochondrial"/>
    <property type="match status" value="1"/>
</dbReference>
<feature type="domain" description="FAD-binding PCMH-type" evidence="12">
    <location>
        <begin position="176"/>
        <end position="381"/>
    </location>
</feature>
<comment type="catalytic activity">
    <reaction evidence="10">
        <text>(R)-lactate + 2 Fe(III)-[cytochrome c] = 2 Fe(II)-[cytochrome c] + pyruvate + 2 H(+)</text>
        <dbReference type="Rhea" id="RHEA:13521"/>
        <dbReference type="Rhea" id="RHEA-COMP:10350"/>
        <dbReference type="Rhea" id="RHEA-COMP:14399"/>
        <dbReference type="ChEBI" id="CHEBI:15361"/>
        <dbReference type="ChEBI" id="CHEBI:15378"/>
        <dbReference type="ChEBI" id="CHEBI:16004"/>
        <dbReference type="ChEBI" id="CHEBI:29033"/>
        <dbReference type="ChEBI" id="CHEBI:29034"/>
        <dbReference type="EC" id="1.1.2.4"/>
    </reaction>
</comment>
<dbReference type="InterPro" id="IPR016166">
    <property type="entry name" value="FAD-bd_PCMH"/>
</dbReference>
<evidence type="ECO:0000256" key="5">
    <source>
        <dbReference type="ARBA" id="ARBA00022827"/>
    </source>
</evidence>
<gene>
    <name evidence="13" type="ORF">D9613_006377</name>
</gene>
<proteinExistence type="inferred from homology"/>
<comment type="cofactor">
    <cofactor evidence="1">
        <name>FAD</name>
        <dbReference type="ChEBI" id="CHEBI:57692"/>
    </cofactor>
</comment>
<comment type="caution">
    <text evidence="13">The sequence shown here is derived from an EMBL/GenBank/DDBJ whole genome shotgun (WGS) entry which is preliminary data.</text>
</comment>
<dbReference type="FunFam" id="3.30.70.2740:FF:000001">
    <property type="entry name" value="D-lactate dehydrogenase mitochondrial"/>
    <property type="match status" value="1"/>
</dbReference>
<keyword evidence="8" id="KW-0496">Mitochondrion</keyword>
<dbReference type="AlphaFoldDB" id="A0A8H4VPN8"/>
<evidence type="ECO:0000256" key="4">
    <source>
        <dbReference type="ARBA" id="ARBA00022630"/>
    </source>
</evidence>
<comment type="subcellular location">
    <subcellularLocation>
        <location evidence="2">Mitochondrion</location>
    </subcellularLocation>
</comment>
<dbReference type="PANTHER" id="PTHR11748">
    <property type="entry name" value="D-LACTATE DEHYDROGENASE"/>
    <property type="match status" value="1"/>
</dbReference>
<evidence type="ECO:0000256" key="2">
    <source>
        <dbReference type="ARBA" id="ARBA00004173"/>
    </source>
</evidence>
<dbReference type="InterPro" id="IPR016169">
    <property type="entry name" value="FAD-bd_PCMH_sub2"/>
</dbReference>
<dbReference type="InterPro" id="IPR016171">
    <property type="entry name" value="Vanillyl_alc_oxidase_C-sub2"/>
</dbReference>
<feature type="region of interest" description="Disordered" evidence="11">
    <location>
        <begin position="636"/>
        <end position="655"/>
    </location>
</feature>
<evidence type="ECO:0000256" key="8">
    <source>
        <dbReference type="ARBA" id="ARBA00023128"/>
    </source>
</evidence>
<dbReference type="GO" id="GO:0071949">
    <property type="term" value="F:FAD binding"/>
    <property type="evidence" value="ECO:0007669"/>
    <property type="project" value="InterPro"/>
</dbReference>
<dbReference type="SUPFAM" id="SSF55103">
    <property type="entry name" value="FAD-linked oxidases, C-terminal domain"/>
    <property type="match status" value="1"/>
</dbReference>
<dbReference type="InterPro" id="IPR006094">
    <property type="entry name" value="Oxid_FAD_bind_N"/>
</dbReference>
<dbReference type="Gene3D" id="1.10.45.10">
    <property type="entry name" value="Vanillyl-alcohol Oxidase, Chain A, domain 4"/>
    <property type="match status" value="1"/>
</dbReference>
<dbReference type="GO" id="GO:0008720">
    <property type="term" value="F:D-lactate dehydrogenase (NAD+) activity"/>
    <property type="evidence" value="ECO:0007669"/>
    <property type="project" value="TreeGrafter"/>
</dbReference>
<feature type="compositionally biased region" description="Basic and acidic residues" evidence="11">
    <location>
        <begin position="644"/>
        <end position="655"/>
    </location>
</feature>
<name>A0A8H4VPN8_9AGAR</name>
<evidence type="ECO:0000256" key="11">
    <source>
        <dbReference type="SAM" id="MobiDB-lite"/>
    </source>
</evidence>
<dbReference type="InterPro" id="IPR016164">
    <property type="entry name" value="FAD-linked_Oxase-like_C"/>
</dbReference>
<dbReference type="Gene3D" id="3.30.465.10">
    <property type="match status" value="2"/>
</dbReference>
<evidence type="ECO:0000259" key="12">
    <source>
        <dbReference type="PROSITE" id="PS51387"/>
    </source>
</evidence>
<dbReference type="PANTHER" id="PTHR11748:SF111">
    <property type="entry name" value="D-LACTATE DEHYDROGENASE, MITOCHONDRIAL-RELATED"/>
    <property type="match status" value="1"/>
</dbReference>
<keyword evidence="7" id="KW-0560">Oxidoreductase</keyword>
<comment type="similarity">
    <text evidence="3">Belongs to the FAD-binding oxidoreductase/transferase type 4 family.</text>
</comment>
<evidence type="ECO:0000313" key="14">
    <source>
        <dbReference type="Proteomes" id="UP000521872"/>
    </source>
</evidence>
<evidence type="ECO:0000256" key="10">
    <source>
        <dbReference type="ARBA" id="ARBA00051436"/>
    </source>
</evidence>
<dbReference type="EC" id="1.1.2.4" evidence="9"/>
<keyword evidence="4" id="KW-0285">Flavoprotein</keyword>
<dbReference type="Pfam" id="PF02913">
    <property type="entry name" value="FAD-oxidase_C"/>
    <property type="match status" value="1"/>
</dbReference>
<dbReference type="Gene3D" id="3.30.70.2740">
    <property type="match status" value="1"/>
</dbReference>
<dbReference type="InterPro" id="IPR036318">
    <property type="entry name" value="FAD-bd_PCMH-like_sf"/>
</dbReference>
<evidence type="ECO:0000256" key="9">
    <source>
        <dbReference type="ARBA" id="ARBA00038897"/>
    </source>
</evidence>
<dbReference type="GO" id="GO:0004458">
    <property type="term" value="F:D-lactate dehydrogenase (cytochrome) activity"/>
    <property type="evidence" value="ECO:0007669"/>
    <property type="project" value="UniProtKB-EC"/>
</dbReference>
<evidence type="ECO:0000256" key="7">
    <source>
        <dbReference type="ARBA" id="ARBA00023002"/>
    </source>
</evidence>
<evidence type="ECO:0000313" key="13">
    <source>
        <dbReference type="EMBL" id="KAF4617412.1"/>
    </source>
</evidence>
<dbReference type="EMBL" id="JAACJL010000030">
    <property type="protein sequence ID" value="KAF4617412.1"/>
    <property type="molecule type" value="Genomic_DNA"/>
</dbReference>
<feature type="region of interest" description="Disordered" evidence="11">
    <location>
        <begin position="59"/>
        <end position="86"/>
    </location>
</feature>
<keyword evidence="14" id="KW-1185">Reference proteome</keyword>
<evidence type="ECO:0000256" key="1">
    <source>
        <dbReference type="ARBA" id="ARBA00001974"/>
    </source>
</evidence>